<evidence type="ECO:0000313" key="2">
    <source>
        <dbReference type="Proteomes" id="UP000031599"/>
    </source>
</evidence>
<protein>
    <submittedName>
        <fullName evidence="1">Uncharacterized protein</fullName>
    </submittedName>
</protein>
<organism evidence="1 2">
    <name type="scientific">Enhygromyxa salina</name>
    <dbReference type="NCBI Taxonomy" id="215803"/>
    <lineage>
        <taxon>Bacteria</taxon>
        <taxon>Pseudomonadati</taxon>
        <taxon>Myxococcota</taxon>
        <taxon>Polyangia</taxon>
        <taxon>Nannocystales</taxon>
        <taxon>Nannocystaceae</taxon>
        <taxon>Enhygromyxa</taxon>
    </lineage>
</organism>
<proteinExistence type="predicted"/>
<dbReference type="EMBL" id="JMCC02000043">
    <property type="protein sequence ID" value="KIG16101.1"/>
    <property type="molecule type" value="Genomic_DNA"/>
</dbReference>
<dbReference type="AlphaFoldDB" id="A0A0C2CYN8"/>
<dbReference type="Proteomes" id="UP000031599">
    <property type="component" value="Unassembled WGS sequence"/>
</dbReference>
<accession>A0A0C2CYN8</accession>
<evidence type="ECO:0000313" key="1">
    <source>
        <dbReference type="EMBL" id="KIG16101.1"/>
    </source>
</evidence>
<gene>
    <name evidence="1" type="ORF">DB30_04973</name>
</gene>
<name>A0A0C2CYN8_9BACT</name>
<sequence>MDRMWAAESGLTLVGCVGSEIDCLGIANVESQAFGAGVIARDDLRGEVTGLLADDNSSFRA</sequence>
<reference evidence="1 2" key="1">
    <citation type="submission" date="2014-12" db="EMBL/GenBank/DDBJ databases">
        <title>Genome assembly of Enhygromyxa salina DSM 15201.</title>
        <authorList>
            <person name="Sharma G."/>
            <person name="Subramanian S."/>
        </authorList>
    </citation>
    <scope>NUCLEOTIDE SEQUENCE [LARGE SCALE GENOMIC DNA]</scope>
    <source>
        <strain evidence="1 2">DSM 15201</strain>
    </source>
</reference>
<comment type="caution">
    <text evidence="1">The sequence shown here is derived from an EMBL/GenBank/DDBJ whole genome shotgun (WGS) entry which is preliminary data.</text>
</comment>